<sequence length="896" mass="105070">MNSQLKIGQKVQVKNQNGIIKFLGNTEFATGFWIGIELETPTGRNDGSINGVKYFECKENHGIFVRESYLFPPKDAFDLIDDETLRKIEAHGFLLENLAQNSNKKIQLKEFEEQIIKKGEIGKSFLENQKKQDQLSFLKKEKFVSQREIERLTFEENLLKKQILDVEHLIDSDYSKIGFESNLKIWNDFNTINQLIEEERIQVESLESKNRILMQNIENARKTAKKQNEELKNNLKKKEEYMKKIEESKKNLRGLLNSKGLLRHRNSSTKKIKNKIKEVESKIREKKKILIGIEQGKSKHKREMESVLEIHDETDRSDWESRVMKRHPEILELRERIKPVQRAVSFSRYYCGAKTEIIDGLTKEVISQLIMQHYDFYNQKEITKVLEEKTSIQYQEDKGKLQDSRLMTLLQLGIIDSENLWDLVMKSSNTEGMTNEERYELFQDRADKMGLDFILENDTPIWEEGPDNEKNIIWENVKEDEDDSTKKVDFLSTISAANINKLIEKLTYEKGTDPKFVQAMLMTYQSFMKPEHLLLKLIQRYQVPVYDAERNESEKDWIKNKDIIQLRVSSIINLWIQKHPGDFDSKLITKLERFLNQHLKFDKPGMEEKIRAQLQKIKAGEKMSLEKGMSFADSPPEPKVPPNIFSKTLRLEDLEEEEFARQITLFVFSVFHEIQPSELVLQAWSKQKLKQKAPNVLYMASKFNELVGYVCTQIVLPKRVRARAKQMVRFIKIAEHFYQQNNFDSVMAIIGAISNSCVNRLKFTKKEVPKSFWKIYEELDRVTSSVSGYKEYRTLLKTVQPPCIPYLGVFLTDLTFISDGSPDRINGDLINFGKRKLLFTTISEIQRFQITPYNLQKVDQIQKILKSSLEFKSDNDLYEISKEREPRGAQKSQIKF</sequence>
<dbReference type="EMBL" id="JAPDFW010000103">
    <property type="protein sequence ID" value="KAJ5069581.1"/>
    <property type="molecule type" value="Genomic_DNA"/>
</dbReference>
<feature type="domain" description="N-terminal Ras-GEF" evidence="5">
    <location>
        <begin position="490"/>
        <end position="618"/>
    </location>
</feature>
<dbReference type="PANTHER" id="PTHR23113:SF366">
    <property type="entry name" value="RAS GUANINE NUCLEOTIDE EXCHANGE FACTOR R"/>
    <property type="match status" value="1"/>
</dbReference>
<dbReference type="Gene3D" id="1.20.870.10">
    <property type="entry name" value="Son of sevenless (SoS) protein Chain: S domain 1"/>
    <property type="match status" value="1"/>
</dbReference>
<evidence type="ECO:0000256" key="2">
    <source>
        <dbReference type="PROSITE-ProRule" id="PRU00168"/>
    </source>
</evidence>
<dbReference type="Pfam" id="PF00617">
    <property type="entry name" value="RasGEF"/>
    <property type="match status" value="1"/>
</dbReference>
<dbReference type="Pfam" id="PF00618">
    <property type="entry name" value="RasGEF_N"/>
    <property type="match status" value="1"/>
</dbReference>
<dbReference type="InterPro" id="IPR036964">
    <property type="entry name" value="RASGEF_cat_dom_sf"/>
</dbReference>
<dbReference type="GO" id="GO:0007265">
    <property type="term" value="P:Ras protein signal transduction"/>
    <property type="evidence" value="ECO:0007669"/>
    <property type="project" value="TreeGrafter"/>
</dbReference>
<dbReference type="InterPro" id="IPR036859">
    <property type="entry name" value="CAP-Gly_dom_sf"/>
</dbReference>
<dbReference type="InterPro" id="IPR000651">
    <property type="entry name" value="Ras-like_Gua-exchang_fac_N"/>
</dbReference>
<evidence type="ECO:0000313" key="7">
    <source>
        <dbReference type="EMBL" id="KAJ5069581.1"/>
    </source>
</evidence>
<dbReference type="AlphaFoldDB" id="A0A9Q0R7K3"/>
<comment type="caution">
    <text evidence="7">The sequence shown here is derived from an EMBL/GenBank/DDBJ whole genome shotgun (WGS) entry which is preliminary data.</text>
</comment>
<evidence type="ECO:0000259" key="6">
    <source>
        <dbReference type="PROSITE" id="PS50245"/>
    </source>
</evidence>
<dbReference type="Proteomes" id="UP001149090">
    <property type="component" value="Unassembled WGS sequence"/>
</dbReference>
<dbReference type="Pfam" id="PF01302">
    <property type="entry name" value="CAP_GLY"/>
    <property type="match status" value="1"/>
</dbReference>
<feature type="coiled-coil region" evidence="3">
    <location>
        <begin position="189"/>
        <end position="289"/>
    </location>
</feature>
<feature type="domain" description="CAP-Gly" evidence="6">
    <location>
        <begin position="24"/>
        <end position="66"/>
    </location>
</feature>
<keyword evidence="8" id="KW-1185">Reference proteome</keyword>
<keyword evidence="1 2" id="KW-0344">Guanine-nucleotide releasing factor</keyword>
<feature type="domain" description="Ras-GEF" evidence="4">
    <location>
        <begin position="655"/>
        <end position="887"/>
    </location>
</feature>
<dbReference type="Gene3D" id="1.10.840.10">
    <property type="entry name" value="Ras guanine-nucleotide exchange factors catalytic domain"/>
    <property type="match status" value="1"/>
</dbReference>
<dbReference type="PROSITE" id="PS50212">
    <property type="entry name" value="RASGEF_NTER"/>
    <property type="match status" value="1"/>
</dbReference>
<dbReference type="GO" id="GO:0005085">
    <property type="term" value="F:guanyl-nucleotide exchange factor activity"/>
    <property type="evidence" value="ECO:0007669"/>
    <property type="project" value="UniProtKB-KW"/>
</dbReference>
<evidence type="ECO:0000259" key="5">
    <source>
        <dbReference type="PROSITE" id="PS50212"/>
    </source>
</evidence>
<dbReference type="InterPro" id="IPR000938">
    <property type="entry name" value="CAP-Gly_domain"/>
</dbReference>
<evidence type="ECO:0000256" key="1">
    <source>
        <dbReference type="ARBA" id="ARBA00022658"/>
    </source>
</evidence>
<reference evidence="7" key="1">
    <citation type="submission" date="2022-10" db="EMBL/GenBank/DDBJ databases">
        <title>Novel sulphate-reducing endosymbionts in the free-living metamonad Anaeramoeba.</title>
        <authorList>
            <person name="Jerlstrom-Hultqvist J."/>
            <person name="Cepicka I."/>
            <person name="Gallot-Lavallee L."/>
            <person name="Salas-Leiva D."/>
            <person name="Curtis B.A."/>
            <person name="Zahonova K."/>
            <person name="Pipaliya S."/>
            <person name="Dacks J."/>
            <person name="Roger A.J."/>
        </authorList>
    </citation>
    <scope>NUCLEOTIDE SEQUENCE</scope>
    <source>
        <strain evidence="7">BMAN</strain>
    </source>
</reference>
<dbReference type="InterPro" id="IPR001895">
    <property type="entry name" value="RASGEF_cat_dom"/>
</dbReference>
<dbReference type="SMART" id="SM01052">
    <property type="entry name" value="CAP_GLY"/>
    <property type="match status" value="1"/>
</dbReference>
<protein>
    <submittedName>
        <fullName evidence="7">Ras guanine nucleotide exchange factor i-related</fullName>
    </submittedName>
</protein>
<dbReference type="SMART" id="SM00229">
    <property type="entry name" value="RasGEFN"/>
    <property type="match status" value="1"/>
</dbReference>
<dbReference type="PROSITE" id="PS00720">
    <property type="entry name" value="RASGEF"/>
    <property type="match status" value="1"/>
</dbReference>
<evidence type="ECO:0000256" key="3">
    <source>
        <dbReference type="SAM" id="Coils"/>
    </source>
</evidence>
<name>A0A9Q0R7K3_ANAIG</name>
<accession>A0A9Q0R7K3</accession>
<dbReference type="CDD" id="cd06224">
    <property type="entry name" value="REM"/>
    <property type="match status" value="1"/>
</dbReference>
<dbReference type="InterPro" id="IPR019804">
    <property type="entry name" value="Ras_G-nucl-exch_fac_CS"/>
</dbReference>
<keyword evidence="3" id="KW-0175">Coiled coil</keyword>
<dbReference type="InterPro" id="IPR023578">
    <property type="entry name" value="Ras_GEF_dom_sf"/>
</dbReference>
<dbReference type="Gene3D" id="2.30.30.190">
    <property type="entry name" value="CAP Gly-rich-like domain"/>
    <property type="match status" value="1"/>
</dbReference>
<dbReference type="CDD" id="cd00155">
    <property type="entry name" value="RasGEF"/>
    <property type="match status" value="1"/>
</dbReference>
<gene>
    <name evidence="7" type="ORF">M0811_02151</name>
</gene>
<dbReference type="SUPFAM" id="SSF48366">
    <property type="entry name" value="Ras GEF"/>
    <property type="match status" value="1"/>
</dbReference>
<dbReference type="PROSITE" id="PS50245">
    <property type="entry name" value="CAP_GLY_2"/>
    <property type="match status" value="1"/>
</dbReference>
<dbReference type="SUPFAM" id="SSF74924">
    <property type="entry name" value="Cap-Gly domain"/>
    <property type="match status" value="1"/>
</dbReference>
<dbReference type="OrthoDB" id="2130750at2759"/>
<dbReference type="PANTHER" id="PTHR23113">
    <property type="entry name" value="GUANINE NUCLEOTIDE EXCHANGE FACTOR"/>
    <property type="match status" value="1"/>
</dbReference>
<dbReference type="PROSITE" id="PS50009">
    <property type="entry name" value="RASGEF_CAT"/>
    <property type="match status" value="1"/>
</dbReference>
<evidence type="ECO:0000313" key="8">
    <source>
        <dbReference type="Proteomes" id="UP001149090"/>
    </source>
</evidence>
<dbReference type="GO" id="GO:0005886">
    <property type="term" value="C:plasma membrane"/>
    <property type="evidence" value="ECO:0007669"/>
    <property type="project" value="TreeGrafter"/>
</dbReference>
<proteinExistence type="predicted"/>
<dbReference type="SMART" id="SM00147">
    <property type="entry name" value="RasGEF"/>
    <property type="match status" value="1"/>
</dbReference>
<organism evidence="7 8">
    <name type="scientific">Anaeramoeba ignava</name>
    <name type="common">Anaerobic marine amoeba</name>
    <dbReference type="NCBI Taxonomy" id="1746090"/>
    <lineage>
        <taxon>Eukaryota</taxon>
        <taxon>Metamonada</taxon>
        <taxon>Anaeramoebidae</taxon>
        <taxon>Anaeramoeba</taxon>
    </lineage>
</organism>
<dbReference type="InterPro" id="IPR008937">
    <property type="entry name" value="Ras-like_GEF"/>
</dbReference>
<evidence type="ECO:0000259" key="4">
    <source>
        <dbReference type="PROSITE" id="PS50009"/>
    </source>
</evidence>